<accession>A0A7J5XDT5</accession>
<comment type="caution">
    <text evidence="1">The sequence shown here is derived from an EMBL/GenBank/DDBJ whole genome shotgun (WGS) entry which is preliminary data.</text>
</comment>
<dbReference type="Proteomes" id="UP000518266">
    <property type="component" value="Unassembled WGS sequence"/>
</dbReference>
<organism evidence="1 2">
    <name type="scientific">Dissostichus mawsoni</name>
    <name type="common">Antarctic cod</name>
    <dbReference type="NCBI Taxonomy" id="36200"/>
    <lineage>
        <taxon>Eukaryota</taxon>
        <taxon>Metazoa</taxon>
        <taxon>Chordata</taxon>
        <taxon>Craniata</taxon>
        <taxon>Vertebrata</taxon>
        <taxon>Euteleostomi</taxon>
        <taxon>Actinopterygii</taxon>
        <taxon>Neopterygii</taxon>
        <taxon>Teleostei</taxon>
        <taxon>Neoteleostei</taxon>
        <taxon>Acanthomorphata</taxon>
        <taxon>Eupercaria</taxon>
        <taxon>Perciformes</taxon>
        <taxon>Notothenioidei</taxon>
        <taxon>Nototheniidae</taxon>
        <taxon>Dissostichus</taxon>
    </lineage>
</organism>
<evidence type="ECO:0000313" key="1">
    <source>
        <dbReference type="EMBL" id="KAF3835205.1"/>
    </source>
</evidence>
<proteinExistence type="predicted"/>
<protein>
    <submittedName>
        <fullName evidence="1">Uncharacterized protein</fullName>
    </submittedName>
</protein>
<gene>
    <name evidence="1" type="ORF">F7725_027763</name>
</gene>
<dbReference type="AlphaFoldDB" id="A0A7J5XDT5"/>
<sequence length="195" mass="21186">QRIRTQREVFSHYNHGRIVLFSRLRVYSVTSTKAHLPHLLVPPCFYVPSSPSALPAADIEDSLYLSGSSFDDSTHGTLQVPVAYSREVIEGEEVQVFSEVTWQAVELATVDVIGVEQRVSCDLAQQVPGEVADIVLAEVPLPQHSAGNNRLGVLMATLAEVTAEHRVLGPASRARRPQGAACPQTAGVNPWLLTP</sequence>
<feature type="non-terminal residue" evidence="1">
    <location>
        <position position="195"/>
    </location>
</feature>
<reference evidence="1 2" key="1">
    <citation type="submission" date="2020-03" db="EMBL/GenBank/DDBJ databases">
        <title>Dissostichus mawsoni Genome sequencing and assembly.</title>
        <authorList>
            <person name="Park H."/>
        </authorList>
    </citation>
    <scope>NUCLEOTIDE SEQUENCE [LARGE SCALE GENOMIC DNA]</scope>
    <source>
        <strain evidence="1">DM0001</strain>
        <tissue evidence="1">Muscle</tissue>
    </source>
</reference>
<keyword evidence="2" id="KW-1185">Reference proteome</keyword>
<evidence type="ECO:0000313" key="2">
    <source>
        <dbReference type="Proteomes" id="UP000518266"/>
    </source>
</evidence>
<feature type="non-terminal residue" evidence="1">
    <location>
        <position position="1"/>
    </location>
</feature>
<name>A0A7J5XDT5_DISMA</name>
<dbReference type="EMBL" id="JAAKFY010000025">
    <property type="protein sequence ID" value="KAF3835205.1"/>
    <property type="molecule type" value="Genomic_DNA"/>
</dbReference>